<feature type="region of interest" description="Disordered" evidence="4">
    <location>
        <begin position="45"/>
        <end position="107"/>
    </location>
</feature>
<dbReference type="KEGG" id="ehx:EMIHUDRAFT_232478"/>
<dbReference type="GO" id="GO:2000001">
    <property type="term" value="P:regulation of DNA damage checkpoint"/>
    <property type="evidence" value="ECO:0007669"/>
    <property type="project" value="TreeGrafter"/>
</dbReference>
<dbReference type="SUPFAM" id="SSF50978">
    <property type="entry name" value="WD40 repeat-like"/>
    <property type="match status" value="1"/>
</dbReference>
<accession>A0A0D3ICH9</accession>
<dbReference type="PANTHER" id="PTHR14773:SF0">
    <property type="entry name" value="WD REPEAT-CONTAINING PROTEIN 76"/>
    <property type="match status" value="1"/>
</dbReference>
<dbReference type="PaxDb" id="2903-EOD08964"/>
<dbReference type="Proteomes" id="UP000013827">
    <property type="component" value="Unassembled WGS sequence"/>
</dbReference>
<evidence type="ECO:0000256" key="4">
    <source>
        <dbReference type="SAM" id="MobiDB-lite"/>
    </source>
</evidence>
<reference evidence="6" key="1">
    <citation type="journal article" date="2013" name="Nature">
        <title>Pan genome of the phytoplankton Emiliania underpins its global distribution.</title>
        <authorList>
            <person name="Read B.A."/>
            <person name="Kegel J."/>
            <person name="Klute M.J."/>
            <person name="Kuo A."/>
            <person name="Lefebvre S.C."/>
            <person name="Maumus F."/>
            <person name="Mayer C."/>
            <person name="Miller J."/>
            <person name="Monier A."/>
            <person name="Salamov A."/>
            <person name="Young J."/>
            <person name="Aguilar M."/>
            <person name="Claverie J.M."/>
            <person name="Frickenhaus S."/>
            <person name="Gonzalez K."/>
            <person name="Herman E.K."/>
            <person name="Lin Y.C."/>
            <person name="Napier J."/>
            <person name="Ogata H."/>
            <person name="Sarno A.F."/>
            <person name="Shmutz J."/>
            <person name="Schroeder D."/>
            <person name="de Vargas C."/>
            <person name="Verret F."/>
            <person name="von Dassow P."/>
            <person name="Valentin K."/>
            <person name="Van de Peer Y."/>
            <person name="Wheeler G."/>
            <person name="Dacks J.B."/>
            <person name="Delwiche C.F."/>
            <person name="Dyhrman S.T."/>
            <person name="Glockner G."/>
            <person name="John U."/>
            <person name="Richards T."/>
            <person name="Worden A.Z."/>
            <person name="Zhang X."/>
            <person name="Grigoriev I.V."/>
            <person name="Allen A.E."/>
            <person name="Bidle K."/>
            <person name="Borodovsky M."/>
            <person name="Bowler C."/>
            <person name="Brownlee C."/>
            <person name="Cock J.M."/>
            <person name="Elias M."/>
            <person name="Gladyshev V.N."/>
            <person name="Groth M."/>
            <person name="Guda C."/>
            <person name="Hadaegh A."/>
            <person name="Iglesias-Rodriguez M.D."/>
            <person name="Jenkins J."/>
            <person name="Jones B.M."/>
            <person name="Lawson T."/>
            <person name="Leese F."/>
            <person name="Lindquist E."/>
            <person name="Lobanov A."/>
            <person name="Lomsadze A."/>
            <person name="Malik S.B."/>
            <person name="Marsh M.E."/>
            <person name="Mackinder L."/>
            <person name="Mock T."/>
            <person name="Mueller-Roeber B."/>
            <person name="Pagarete A."/>
            <person name="Parker M."/>
            <person name="Probert I."/>
            <person name="Quesneville H."/>
            <person name="Raines C."/>
            <person name="Rensing S.A."/>
            <person name="Riano-Pachon D.M."/>
            <person name="Richier S."/>
            <person name="Rokitta S."/>
            <person name="Shiraiwa Y."/>
            <person name="Soanes D.M."/>
            <person name="van der Giezen M."/>
            <person name="Wahlund T.M."/>
            <person name="Williams B."/>
            <person name="Wilson W."/>
            <person name="Wolfe G."/>
            <person name="Wurch L.L."/>
        </authorList>
    </citation>
    <scope>NUCLEOTIDE SEQUENCE</scope>
</reference>
<keyword evidence="2" id="KW-0853">WD repeat</keyword>
<comment type="similarity">
    <text evidence="1">Belongs to the WD repeat DDB2/WDR76 family.</text>
</comment>
<sequence length="459" mass="48685">MSTSLSAYEQERLKNIAANKAALVALGIEQDVASIRTLKTQARTVKGSAINKKKKASSVPPRTKSLRQQNLDTEGKAMPDKPVVATPDPVVRQPRKPSVPLDAAKVSTGATSAEEAATFLARLGEGSIREAPAPASRKTKMDLSSLAVAEDDIAKLVPERIFSLAVHPSPTKLLVAAGDTWGRVGLWDVLAGDETPVVTFEPHSRPVAGMRFAAHLPHLLLSCSHDGAVRALDLGGGGSSAFVELYRAPEDPDGDYAMLHALSRTAGEGGALAVCRTDGLKKVFSADFSAAKPHLLATASLDRTVCLWDVRAFGGAGGKKAKPLATLEHGLSVTAARFSHSGDRLLTTCNDDLLRVFAGGKADKDWALQTAIKHNNKTGRYITSFQAEWLRGSDETVVCGSLLHPRGIDVFDASDGSAAERLEHDNVTSVVSLIAQHPTQPVLVASNSGGKCFCWRPEE</sequence>
<dbReference type="KEGG" id="ehx:EMIHUDRAFT_216761"/>
<proteinExistence type="inferred from homology"/>
<dbReference type="AlphaFoldDB" id="A0A0D3ICH9"/>
<organism evidence="5 6">
    <name type="scientific">Emiliania huxleyi (strain CCMP1516)</name>
    <dbReference type="NCBI Taxonomy" id="280463"/>
    <lineage>
        <taxon>Eukaryota</taxon>
        <taxon>Haptista</taxon>
        <taxon>Haptophyta</taxon>
        <taxon>Prymnesiophyceae</taxon>
        <taxon>Isochrysidales</taxon>
        <taxon>Noelaerhabdaceae</taxon>
        <taxon>Emiliania</taxon>
    </lineage>
</organism>
<dbReference type="EnsemblProtists" id="EOD08964">
    <property type="protein sequence ID" value="EOD08964"/>
    <property type="gene ID" value="EMIHUDRAFT_216761"/>
</dbReference>
<evidence type="ECO:0008006" key="7">
    <source>
        <dbReference type="Google" id="ProtNLM"/>
    </source>
</evidence>
<dbReference type="STRING" id="2903.R1DJU0"/>
<evidence type="ECO:0000256" key="2">
    <source>
        <dbReference type="ARBA" id="ARBA00022574"/>
    </source>
</evidence>
<reference evidence="5" key="2">
    <citation type="submission" date="2024-10" db="UniProtKB">
        <authorList>
            <consortium name="EnsemblProtists"/>
        </authorList>
    </citation>
    <scope>IDENTIFICATION</scope>
</reference>
<dbReference type="eggNOG" id="KOG4328">
    <property type="taxonomic scope" value="Eukaryota"/>
</dbReference>
<dbReference type="GO" id="GO:0003677">
    <property type="term" value="F:DNA binding"/>
    <property type="evidence" value="ECO:0007669"/>
    <property type="project" value="TreeGrafter"/>
</dbReference>
<dbReference type="InterPro" id="IPR001680">
    <property type="entry name" value="WD40_rpt"/>
</dbReference>
<dbReference type="InterPro" id="IPR050853">
    <property type="entry name" value="WD_repeat_DNA-damage-binding"/>
</dbReference>
<dbReference type="SMART" id="SM00320">
    <property type="entry name" value="WD40"/>
    <property type="match status" value="5"/>
</dbReference>
<dbReference type="EnsemblProtists" id="EOD30685">
    <property type="protein sequence ID" value="EOD30685"/>
    <property type="gene ID" value="EMIHUDRAFT_232478"/>
</dbReference>
<dbReference type="RefSeq" id="XP_005783114.1">
    <property type="nucleotide sequence ID" value="XM_005783057.1"/>
</dbReference>
<dbReference type="RefSeq" id="XP_005761393.1">
    <property type="nucleotide sequence ID" value="XM_005761336.1"/>
</dbReference>
<keyword evidence="6" id="KW-1185">Reference proteome</keyword>
<dbReference type="InterPro" id="IPR036322">
    <property type="entry name" value="WD40_repeat_dom_sf"/>
</dbReference>
<evidence type="ECO:0000256" key="1">
    <source>
        <dbReference type="ARBA" id="ARBA00005434"/>
    </source>
</evidence>
<dbReference type="PANTHER" id="PTHR14773">
    <property type="entry name" value="WD REPEAT-CONTAINING PROTEIN 76"/>
    <property type="match status" value="1"/>
</dbReference>
<evidence type="ECO:0000313" key="6">
    <source>
        <dbReference type="Proteomes" id="UP000013827"/>
    </source>
</evidence>
<evidence type="ECO:0000313" key="5">
    <source>
        <dbReference type="EnsemblProtists" id="EOD08964"/>
    </source>
</evidence>
<name>A0A0D3ICH9_EMIH1</name>
<dbReference type="Gene3D" id="2.130.10.10">
    <property type="entry name" value="YVTN repeat-like/Quinoprotein amine dehydrogenase"/>
    <property type="match status" value="1"/>
</dbReference>
<dbReference type="GeneID" id="17275958"/>
<protein>
    <recommendedName>
        <fullName evidence="7">DNA damage-binding protein CMR1</fullName>
    </recommendedName>
</protein>
<evidence type="ECO:0000256" key="3">
    <source>
        <dbReference type="ARBA" id="ARBA00022737"/>
    </source>
</evidence>
<keyword evidence="3" id="KW-0677">Repeat</keyword>
<dbReference type="GO" id="GO:0005634">
    <property type="term" value="C:nucleus"/>
    <property type="evidence" value="ECO:0007669"/>
    <property type="project" value="TreeGrafter"/>
</dbReference>
<dbReference type="OMA" id="DPNTLYW"/>
<dbReference type="HOGENOM" id="CLU_017019_0_1_1"/>
<dbReference type="InterPro" id="IPR015943">
    <property type="entry name" value="WD40/YVTN_repeat-like_dom_sf"/>
</dbReference>
<dbReference type="Pfam" id="PF00400">
    <property type="entry name" value="WD40"/>
    <property type="match status" value="3"/>
</dbReference>
<dbReference type="GeneID" id="17255260"/>